<reference evidence="2 3" key="1">
    <citation type="submission" date="2024-11" db="EMBL/GenBank/DDBJ databases">
        <title>A near-complete genome assembly of Cinchona calisaya.</title>
        <authorList>
            <person name="Lian D.C."/>
            <person name="Zhao X.W."/>
            <person name="Wei L."/>
        </authorList>
    </citation>
    <scope>NUCLEOTIDE SEQUENCE [LARGE SCALE GENOMIC DNA]</scope>
    <source>
        <tissue evidence="2">Nenye</tissue>
    </source>
</reference>
<name>A0ABD2ZQ34_9GENT</name>
<dbReference type="InterPro" id="IPR029480">
    <property type="entry name" value="Transpos_assoc"/>
</dbReference>
<gene>
    <name evidence="2" type="ORF">ACH5RR_019095</name>
</gene>
<protein>
    <recommendedName>
        <fullName evidence="1">Transposase-associated domain-containing protein</fullName>
    </recommendedName>
</protein>
<dbReference type="AlphaFoldDB" id="A0ABD2ZQ34"/>
<dbReference type="Proteomes" id="UP001630127">
    <property type="component" value="Unassembled WGS sequence"/>
</dbReference>
<sequence length="283" mass="32829">MHLITYQVSLPGKGMQLTNSGLPLGSSKFTGSKDKLRMEQNRQWMYKKNLPGRRGFTEEFCTGVEEFLTFASEQFQYKDGSNIRCSCSKCKNFKFQALDKVREHLYRYGFVSNYYNWTCHGEIFQEYANSSNVQAPVTQPFDDYNQFNSYQRMVFDAVRQNTGPNWGQSSTSYEHSFEQGGTSQTVFQQDPLTRMGNEEGFCERFWDAMKAADQPLWDGCQNHSQLSATSRILNIKAENNMSENCFNSMLQLMRETMPDDNIMPNDFNEVKNLVKTLDLPVRR</sequence>
<dbReference type="EMBL" id="JBJUIK010000008">
    <property type="protein sequence ID" value="KAL3520946.1"/>
    <property type="molecule type" value="Genomic_DNA"/>
</dbReference>
<comment type="caution">
    <text evidence="2">The sequence shown here is derived from an EMBL/GenBank/DDBJ whole genome shotgun (WGS) entry which is preliminary data.</text>
</comment>
<accession>A0ABD2ZQ34</accession>
<organism evidence="2 3">
    <name type="scientific">Cinchona calisaya</name>
    <dbReference type="NCBI Taxonomy" id="153742"/>
    <lineage>
        <taxon>Eukaryota</taxon>
        <taxon>Viridiplantae</taxon>
        <taxon>Streptophyta</taxon>
        <taxon>Embryophyta</taxon>
        <taxon>Tracheophyta</taxon>
        <taxon>Spermatophyta</taxon>
        <taxon>Magnoliopsida</taxon>
        <taxon>eudicotyledons</taxon>
        <taxon>Gunneridae</taxon>
        <taxon>Pentapetalae</taxon>
        <taxon>asterids</taxon>
        <taxon>lamiids</taxon>
        <taxon>Gentianales</taxon>
        <taxon>Rubiaceae</taxon>
        <taxon>Cinchonoideae</taxon>
        <taxon>Cinchoneae</taxon>
        <taxon>Cinchona</taxon>
    </lineage>
</organism>
<evidence type="ECO:0000313" key="3">
    <source>
        <dbReference type="Proteomes" id="UP001630127"/>
    </source>
</evidence>
<evidence type="ECO:0000313" key="2">
    <source>
        <dbReference type="EMBL" id="KAL3520946.1"/>
    </source>
</evidence>
<evidence type="ECO:0000259" key="1">
    <source>
        <dbReference type="Pfam" id="PF13963"/>
    </source>
</evidence>
<proteinExistence type="predicted"/>
<dbReference type="Pfam" id="PF13963">
    <property type="entry name" value="Transpos_assoc"/>
    <property type="match status" value="1"/>
</dbReference>
<keyword evidence="3" id="KW-1185">Reference proteome</keyword>
<feature type="domain" description="Transposase-associated" evidence="1">
    <location>
        <begin position="42"/>
        <end position="122"/>
    </location>
</feature>